<evidence type="ECO:0000313" key="14">
    <source>
        <dbReference type="Proteomes" id="UP000030748"/>
    </source>
</evidence>
<evidence type="ECO:0000256" key="10">
    <source>
        <dbReference type="ARBA" id="ARBA00023242"/>
    </source>
</evidence>
<feature type="domain" description="C2" evidence="12">
    <location>
        <begin position="1"/>
        <end position="98"/>
    </location>
</feature>
<dbReference type="GO" id="GO:0009738">
    <property type="term" value="P:abscisic acid-activated signaling pathway"/>
    <property type="evidence" value="ECO:0007669"/>
    <property type="project" value="UniProtKB-KW"/>
</dbReference>
<dbReference type="GO" id="GO:0008289">
    <property type="term" value="F:lipid binding"/>
    <property type="evidence" value="ECO:0007669"/>
    <property type="project" value="UniProtKB-KW"/>
</dbReference>
<dbReference type="GO" id="GO:0005096">
    <property type="term" value="F:GTPase activator activity"/>
    <property type="evidence" value="ECO:0007669"/>
    <property type="project" value="UniProtKB-KW"/>
</dbReference>
<name>A0A022Q981_ERYGU</name>
<evidence type="ECO:0000256" key="9">
    <source>
        <dbReference type="ARBA" id="ARBA00023136"/>
    </source>
</evidence>
<evidence type="ECO:0000256" key="6">
    <source>
        <dbReference type="ARBA" id="ARBA00022723"/>
    </source>
</evidence>
<dbReference type="SUPFAM" id="SSF49562">
    <property type="entry name" value="C2 domain (Calcium/lipid-binding domain, CaLB)"/>
    <property type="match status" value="1"/>
</dbReference>
<evidence type="ECO:0000256" key="3">
    <source>
        <dbReference type="ARBA" id="ARBA00022468"/>
    </source>
</evidence>
<dbReference type="PANTHER" id="PTHR45933:SF45">
    <property type="entry name" value="C2 DOMAIN-CONTAINING PROTEIN"/>
    <property type="match status" value="1"/>
</dbReference>
<evidence type="ECO:0000313" key="13">
    <source>
        <dbReference type="EMBL" id="EYU24174.1"/>
    </source>
</evidence>
<dbReference type="InterPro" id="IPR044562">
    <property type="entry name" value="CAR1-11"/>
</dbReference>
<dbReference type="Proteomes" id="UP000030748">
    <property type="component" value="Unassembled WGS sequence"/>
</dbReference>
<dbReference type="PANTHER" id="PTHR45933">
    <property type="entry name" value="PROTEIN C2-DOMAIN ABA-RELATED 4"/>
    <property type="match status" value="1"/>
</dbReference>
<organism evidence="13 14">
    <name type="scientific">Erythranthe guttata</name>
    <name type="common">Yellow monkey flower</name>
    <name type="synonym">Mimulus guttatus</name>
    <dbReference type="NCBI Taxonomy" id="4155"/>
    <lineage>
        <taxon>Eukaryota</taxon>
        <taxon>Viridiplantae</taxon>
        <taxon>Streptophyta</taxon>
        <taxon>Embryophyta</taxon>
        <taxon>Tracheophyta</taxon>
        <taxon>Spermatophyta</taxon>
        <taxon>Magnoliopsida</taxon>
        <taxon>eudicotyledons</taxon>
        <taxon>Gunneridae</taxon>
        <taxon>Pentapetalae</taxon>
        <taxon>asterids</taxon>
        <taxon>lamiids</taxon>
        <taxon>Lamiales</taxon>
        <taxon>Phrymaceae</taxon>
        <taxon>Erythranthe</taxon>
    </lineage>
</organism>
<keyword evidence="14" id="KW-1185">Reference proteome</keyword>
<keyword evidence="10" id="KW-0539">Nucleus</keyword>
<dbReference type="InterPro" id="IPR035892">
    <property type="entry name" value="C2_domain_sf"/>
</dbReference>
<keyword evidence="6" id="KW-0479">Metal-binding</keyword>
<keyword evidence="3" id="KW-0343">GTPase activation</keyword>
<dbReference type="PROSITE" id="PS50004">
    <property type="entry name" value="C2"/>
    <property type="match status" value="1"/>
</dbReference>
<evidence type="ECO:0000259" key="12">
    <source>
        <dbReference type="PROSITE" id="PS50004"/>
    </source>
</evidence>
<keyword evidence="8" id="KW-0446">Lipid-binding</keyword>
<dbReference type="eggNOG" id="KOG1030">
    <property type="taxonomic scope" value="Eukaryota"/>
</dbReference>
<dbReference type="GO" id="GO:0005886">
    <property type="term" value="C:plasma membrane"/>
    <property type="evidence" value="ECO:0007669"/>
    <property type="project" value="UniProtKB-SubCell"/>
</dbReference>
<dbReference type="EMBL" id="KI632139">
    <property type="protein sequence ID" value="EYU24174.1"/>
    <property type="molecule type" value="Genomic_DNA"/>
</dbReference>
<evidence type="ECO:0000256" key="11">
    <source>
        <dbReference type="ARBA" id="ARBA00024037"/>
    </source>
</evidence>
<keyword evidence="5" id="KW-0938">Abscisic acid signaling pathway</keyword>
<evidence type="ECO:0000256" key="2">
    <source>
        <dbReference type="ARBA" id="ARBA00004236"/>
    </source>
</evidence>
<evidence type="ECO:0000256" key="8">
    <source>
        <dbReference type="ARBA" id="ARBA00023121"/>
    </source>
</evidence>
<sequence length="129" mass="14568">MPGLLRISVQRGINLAARNHPKRSPYAAVRISKQTRVVRKTVNPEWRDDLTVAVLDPRQPISVTVYDRNMFSVDEKMGDAEFDVRPNALPNGTISTRISPSSSNCLLRNIESGQVKLQLRWIDILPGFE</sequence>
<keyword evidence="7" id="KW-0106">Calcium</keyword>
<dbReference type="InterPro" id="IPR000008">
    <property type="entry name" value="C2_dom"/>
</dbReference>
<keyword evidence="4" id="KW-1003">Cell membrane</keyword>
<comment type="subcellular location">
    <subcellularLocation>
        <location evidence="2">Cell membrane</location>
    </subcellularLocation>
    <subcellularLocation>
        <location evidence="1">Nucleus</location>
    </subcellularLocation>
</comment>
<dbReference type="Pfam" id="PF00168">
    <property type="entry name" value="C2"/>
    <property type="match status" value="1"/>
</dbReference>
<dbReference type="Gene3D" id="2.60.40.150">
    <property type="entry name" value="C2 domain"/>
    <property type="match status" value="1"/>
</dbReference>
<proteinExistence type="inferred from homology"/>
<evidence type="ECO:0000256" key="7">
    <source>
        <dbReference type="ARBA" id="ARBA00022837"/>
    </source>
</evidence>
<dbReference type="GO" id="GO:0005634">
    <property type="term" value="C:nucleus"/>
    <property type="evidence" value="ECO:0007669"/>
    <property type="project" value="UniProtKB-SubCell"/>
</dbReference>
<evidence type="ECO:0000256" key="4">
    <source>
        <dbReference type="ARBA" id="ARBA00022475"/>
    </source>
</evidence>
<gene>
    <name evidence="13" type="ORF">MIMGU_mgv1a021031mg</name>
</gene>
<evidence type="ECO:0000256" key="1">
    <source>
        <dbReference type="ARBA" id="ARBA00004123"/>
    </source>
</evidence>
<evidence type="ECO:0000256" key="5">
    <source>
        <dbReference type="ARBA" id="ARBA00022682"/>
    </source>
</evidence>
<dbReference type="GO" id="GO:0046872">
    <property type="term" value="F:metal ion binding"/>
    <property type="evidence" value="ECO:0007669"/>
    <property type="project" value="UniProtKB-KW"/>
</dbReference>
<keyword evidence="9" id="KW-0472">Membrane</keyword>
<accession>A0A022Q981</accession>
<comment type="similarity">
    <text evidence="11">Belongs to the plant CAR protein family.</text>
</comment>
<dbReference type="AlphaFoldDB" id="A0A022Q981"/>
<reference evidence="13 14" key="1">
    <citation type="journal article" date="2013" name="Proc. Natl. Acad. Sci. U.S.A.">
        <title>Fine-scale variation in meiotic recombination in Mimulus inferred from population shotgun sequencing.</title>
        <authorList>
            <person name="Hellsten U."/>
            <person name="Wright K.M."/>
            <person name="Jenkins J."/>
            <person name="Shu S."/>
            <person name="Yuan Y."/>
            <person name="Wessler S.R."/>
            <person name="Schmutz J."/>
            <person name="Willis J.H."/>
            <person name="Rokhsar D.S."/>
        </authorList>
    </citation>
    <scope>NUCLEOTIDE SEQUENCE [LARGE SCALE GENOMIC DNA]</scope>
    <source>
        <strain evidence="14">cv. DUN x IM62</strain>
    </source>
</reference>
<protein>
    <recommendedName>
        <fullName evidence="12">C2 domain-containing protein</fullName>
    </recommendedName>
</protein>
<dbReference type="SMART" id="SM00239">
    <property type="entry name" value="C2"/>
    <property type="match status" value="1"/>
</dbReference>